<sequence>MAWHPHPAQLFPLNVLIGEIGLTTIYIFQIRYTGKDNGLGTRPDRDDKSSRVVIHIGCQGDIHLLRHMFCPCLAHRPCRIASIHGKNALALEIEQ</sequence>
<proteinExistence type="predicted"/>
<dbReference type="AlphaFoldDB" id="A0A3D8GXY2"/>
<evidence type="ECO:0000313" key="2">
    <source>
        <dbReference type="Proteomes" id="UP000256431"/>
    </source>
</evidence>
<name>A0A3D8GXY2_9GAMM</name>
<keyword evidence="2" id="KW-1185">Reference proteome</keyword>
<gene>
    <name evidence="1" type="ORF">DXI23_19385</name>
</gene>
<protein>
    <submittedName>
        <fullName evidence="1">Uncharacterized protein</fullName>
    </submittedName>
</protein>
<evidence type="ECO:0000313" key="1">
    <source>
        <dbReference type="EMBL" id="RDU39295.1"/>
    </source>
</evidence>
<dbReference type="EMBL" id="QRDH01000013">
    <property type="protein sequence ID" value="RDU39295.1"/>
    <property type="molecule type" value="Genomic_DNA"/>
</dbReference>
<accession>A0A3D8GXY2</accession>
<reference evidence="1 2" key="1">
    <citation type="submission" date="2018-08" db="EMBL/GenBank/DDBJ databases">
        <title>Genome sequence of Marinobacter flavimaris KCTC 12185.</title>
        <authorList>
            <person name="Chun J."/>
            <person name="Kim B.-Y."/>
            <person name="Choi S.-B."/>
            <person name="Kwak M.-J."/>
        </authorList>
    </citation>
    <scope>NUCLEOTIDE SEQUENCE [LARGE SCALE GENOMIC DNA]</scope>
    <source>
        <strain evidence="1 2">KCTC 12185</strain>
    </source>
</reference>
<organism evidence="1 2">
    <name type="scientific">Marinobacter flavimaris</name>
    <dbReference type="NCBI Taxonomy" id="262076"/>
    <lineage>
        <taxon>Bacteria</taxon>
        <taxon>Pseudomonadati</taxon>
        <taxon>Pseudomonadota</taxon>
        <taxon>Gammaproteobacteria</taxon>
        <taxon>Pseudomonadales</taxon>
        <taxon>Marinobacteraceae</taxon>
        <taxon>Marinobacter</taxon>
    </lineage>
</organism>
<dbReference type="Proteomes" id="UP000256431">
    <property type="component" value="Unassembled WGS sequence"/>
</dbReference>
<comment type="caution">
    <text evidence="1">The sequence shown here is derived from an EMBL/GenBank/DDBJ whole genome shotgun (WGS) entry which is preliminary data.</text>
</comment>